<dbReference type="AlphaFoldDB" id="A0A3M8CII1"/>
<reference evidence="1 2" key="1">
    <citation type="submission" date="2018-10" db="EMBL/GenBank/DDBJ databases">
        <title>Phylogenomics of Brevibacillus.</title>
        <authorList>
            <person name="Dunlap C."/>
        </authorList>
    </citation>
    <scope>NUCLEOTIDE SEQUENCE [LARGE SCALE GENOMIC DNA]</scope>
    <source>
        <strain evidence="1 2">JCM 12215</strain>
    </source>
</reference>
<protein>
    <submittedName>
        <fullName evidence="1">Uncharacterized protein</fullName>
    </submittedName>
</protein>
<dbReference type="EMBL" id="RHHR01000010">
    <property type="protein sequence ID" value="RNB75576.1"/>
    <property type="molecule type" value="Genomic_DNA"/>
</dbReference>
<sequence length="135" mass="15402">MKKRIKVTIADFTVLKENLNDLQELELYEKANGHTYDAEIEHDGYAIVDVTEDDYIELAPGEYQLMIEEWTHAGNIGEWMVQTKSDPQDDTALLYRKVDANGNELEAPVSLPKQVVELVAKTWFGKKNKTQSDEA</sequence>
<gene>
    <name evidence="1" type="ORF">EDM52_08365</name>
</gene>
<proteinExistence type="predicted"/>
<evidence type="ECO:0000313" key="1">
    <source>
        <dbReference type="EMBL" id="RNB75576.1"/>
    </source>
</evidence>
<accession>A0A3M8CII1</accession>
<dbReference type="OrthoDB" id="2471697at2"/>
<dbReference type="Proteomes" id="UP000282028">
    <property type="component" value="Unassembled WGS sequence"/>
</dbReference>
<keyword evidence="2" id="KW-1185">Reference proteome</keyword>
<dbReference type="RefSeq" id="WP_122908532.1">
    <property type="nucleotide sequence ID" value="NZ_CBCSBE010000001.1"/>
</dbReference>
<name>A0A3M8CII1_9BACL</name>
<organism evidence="1 2">
    <name type="scientific">Brevibacillus invocatus</name>
    <dbReference type="NCBI Taxonomy" id="173959"/>
    <lineage>
        <taxon>Bacteria</taxon>
        <taxon>Bacillati</taxon>
        <taxon>Bacillota</taxon>
        <taxon>Bacilli</taxon>
        <taxon>Bacillales</taxon>
        <taxon>Paenibacillaceae</taxon>
        <taxon>Brevibacillus</taxon>
    </lineage>
</organism>
<evidence type="ECO:0000313" key="2">
    <source>
        <dbReference type="Proteomes" id="UP000282028"/>
    </source>
</evidence>
<comment type="caution">
    <text evidence="1">The sequence shown here is derived from an EMBL/GenBank/DDBJ whole genome shotgun (WGS) entry which is preliminary data.</text>
</comment>